<dbReference type="InterPro" id="IPR002035">
    <property type="entry name" value="VWF_A"/>
</dbReference>
<feature type="domain" description="VWFA" evidence="10">
    <location>
        <begin position="176"/>
        <end position="444"/>
    </location>
</feature>
<keyword evidence="5" id="KW-0698">rRNA processing</keyword>
<evidence type="ECO:0000256" key="4">
    <source>
        <dbReference type="ARBA" id="ARBA00022517"/>
    </source>
</evidence>
<evidence type="ECO:0000313" key="11">
    <source>
        <dbReference type="EMBL" id="CAF1123975.1"/>
    </source>
</evidence>
<dbReference type="SUPFAM" id="SSF50447">
    <property type="entry name" value="Translation proteins"/>
    <property type="match status" value="1"/>
</dbReference>
<evidence type="ECO:0000313" key="12">
    <source>
        <dbReference type="EMBL" id="CAF1595851.1"/>
    </source>
</evidence>
<evidence type="ECO:0000313" key="13">
    <source>
        <dbReference type="EMBL" id="CAF2126500.1"/>
    </source>
</evidence>
<dbReference type="PANTHER" id="PTHR31633">
    <property type="entry name" value="H/ACA RIBONUCLEOPROTEIN COMPLEX NON-CORE SUBUNIT NAF1"/>
    <property type="match status" value="1"/>
</dbReference>
<comment type="caution">
    <text evidence="13">The sequence shown here is derived from an EMBL/GenBank/DDBJ whole genome shotgun (WGS) entry which is preliminary data.</text>
</comment>
<dbReference type="InterPro" id="IPR036174">
    <property type="entry name" value="Znf_Sec23_Sec24_sf"/>
</dbReference>
<sequence>MDFGSKYIYKYDRSESESVSDDDGDALNNDNDPLFLPQIQAREGEKHHEHQVVSTTSGSTALTSHKRKRLRKPDTNVLSVKFNRLLQPGEMHAGDPVYCKACNAIASHLSKIQNETNENDTSERPDEPESKWCCEFCLHTNGVDIEQSDLPKQEDATYLVSPAPVVHGSNMTGVDDSIVLFLIDTSGSMSSTTLVQGTFNLPHILKQQERAAEAFGGAHMIRQHNQTYVSRLQGVQMAVDANLDKLVKDAPTRRAAVLTFNHEITYYGDGTRDEPLVIRGDKLNSETDLLHEAEKEVKNELKPVAQTKTKLTERVYDLEEGGQTALGPAVVFALNIASKRQGSKIVICTDGLANGGLGSLELAQDTKVDEAVRNRALEEGNQFYAGLTERARDKGVGISVITIKGTACLLPVIGQMADGTGGNVTIVDLLNMRDEFASILEQKIIATNVEATLIVHRGLYIRNPDNLDEKLEKIKRDIGNVTKQTEVTFEFGVRNKEELKEKYNIDLDQLEQLPFQVQVTYTAADGSKALRVLTQLKQTTEDREKAEVNAIRSIIAENHIRSTANDMMAAISDDEEEGERTHMRSKWSTPTVQKQRVAYMSNLNEKVRSRGNYELDQFNERRWNTASSELQSHVITSRSRKADASRQAALTSSSTAAAPPVPQHSGSSFIGAMADRVSRVFSASSKEDNPEPNAIVPAKSTSKRNYGFATSNLSHFSDQHSEDLYRYKNLSSDYMRETSPPRDEPRPAITSSTHRDIARRHDDDHDDDDHHYHSSATSTSRRATSRRNKTDDQPSGTSNMRRVAFKRNDDNDDTPAVDTFSTGRFATRRDDDTDQQDANTSNINRVPYKTMANLKLNNPADQDIKCLLEDLIDQIQLMNSLCDHISIKLEPRHYKKFKKVKTQCDTRKRKKRRIFSSSEDDSSSSSDESFLSEDHNTLINDDSDEDDEQKLLRAGHGPRTRNEIAIDDLPPIENLTITLSDETPIERLGYIRHIVDGKLVIIESLLHSPPLNDDTVLFNRDRRSIGLIFETFGPVEKPYYSIRYNNINSIHQRQIELNQEVFYAPKETTYTKYVFVQELRALKGSDASWEDDNEPPKFAIDYSDDEQERAAKAFQKGKRSVEETTDEQMVDKINDDTISISPNYSNMGRGRGRGRNRGIHRGGGGGGITNNRPPPSLPNWFQNTSNSTSFQPRSTTSQQQSNRQNMNNTNVSAQFSFSNMQNSNINHPGVRPTQPTYQGNNSTHSAFPWM</sequence>
<dbReference type="GO" id="GO:0006886">
    <property type="term" value="P:intracellular protein transport"/>
    <property type="evidence" value="ECO:0007669"/>
    <property type="project" value="InterPro"/>
</dbReference>
<dbReference type="GO" id="GO:0030127">
    <property type="term" value="C:COPII vesicle coat"/>
    <property type="evidence" value="ECO:0007669"/>
    <property type="project" value="InterPro"/>
</dbReference>
<dbReference type="Gene3D" id="3.40.50.410">
    <property type="entry name" value="von Willebrand factor, type A domain"/>
    <property type="match status" value="1"/>
</dbReference>
<dbReference type="EMBL" id="CAJOBF010000312">
    <property type="protein sequence ID" value="CAF3796131.1"/>
    <property type="molecule type" value="Genomic_DNA"/>
</dbReference>
<dbReference type="Proteomes" id="UP000663855">
    <property type="component" value="Unassembled WGS sequence"/>
</dbReference>
<dbReference type="PANTHER" id="PTHR31633:SF1">
    <property type="entry name" value="H_ACA RIBONUCLEOPROTEIN COMPLEX NON-CORE SUBUNIT NAF1"/>
    <property type="match status" value="1"/>
</dbReference>
<dbReference type="SMART" id="SM00327">
    <property type="entry name" value="VWA"/>
    <property type="match status" value="1"/>
</dbReference>
<dbReference type="GO" id="GO:0000493">
    <property type="term" value="P:box H/ACA snoRNP assembly"/>
    <property type="evidence" value="ECO:0007669"/>
    <property type="project" value="InterPro"/>
</dbReference>
<dbReference type="GO" id="GO:0005732">
    <property type="term" value="C:sno(s)RNA-containing ribonucleoprotein complex"/>
    <property type="evidence" value="ECO:0007669"/>
    <property type="project" value="InterPro"/>
</dbReference>
<dbReference type="InterPro" id="IPR007504">
    <property type="entry name" value="H/ACA_rnp_Gar1/Naf1"/>
</dbReference>
<dbReference type="Proteomes" id="UP000663834">
    <property type="component" value="Unassembled WGS sequence"/>
</dbReference>
<dbReference type="InterPro" id="IPR036465">
    <property type="entry name" value="vWFA_dom_sf"/>
</dbReference>
<comment type="similarity">
    <text evidence="2">Belongs to the NAF1 family.</text>
</comment>
<dbReference type="EMBL" id="CAJOBI010000175">
    <property type="protein sequence ID" value="CAF3801413.1"/>
    <property type="molecule type" value="Genomic_DNA"/>
</dbReference>
<comment type="subcellular location">
    <subcellularLocation>
        <location evidence="1">Nucleus</location>
    </subcellularLocation>
</comment>
<dbReference type="FunFam" id="2.40.10.230:FF:000002">
    <property type="entry name" value="H/ACA ribonucleoprotein complex non-core subunit NAF1"/>
    <property type="match status" value="1"/>
</dbReference>
<dbReference type="Proteomes" id="UP000663842">
    <property type="component" value="Unassembled WGS sequence"/>
</dbReference>
<dbReference type="EMBL" id="CAJNOW010011280">
    <property type="protein sequence ID" value="CAF1595851.1"/>
    <property type="molecule type" value="Genomic_DNA"/>
</dbReference>
<dbReference type="SUPFAM" id="SSF53300">
    <property type="entry name" value="vWA-like"/>
    <property type="match status" value="1"/>
</dbReference>
<dbReference type="InterPro" id="IPR009000">
    <property type="entry name" value="Transl_B-barrel_sf"/>
</dbReference>
<dbReference type="Proteomes" id="UP000676336">
    <property type="component" value="Unassembled WGS sequence"/>
</dbReference>
<evidence type="ECO:0000259" key="10">
    <source>
        <dbReference type="SMART" id="SM00327"/>
    </source>
</evidence>
<dbReference type="AlphaFoldDB" id="A0A816VK97"/>
<feature type="compositionally biased region" description="Polar residues" evidence="9">
    <location>
        <begin position="1136"/>
        <end position="1146"/>
    </location>
</feature>
<dbReference type="GO" id="GO:0043489">
    <property type="term" value="P:RNA stabilization"/>
    <property type="evidence" value="ECO:0007669"/>
    <property type="project" value="UniProtKB-ARBA"/>
</dbReference>
<dbReference type="EMBL" id="CAJNRG010010834">
    <property type="protein sequence ID" value="CAF2126500.1"/>
    <property type="molecule type" value="Genomic_DNA"/>
</dbReference>
<feature type="compositionally biased region" description="Basic and acidic residues" evidence="9">
    <location>
        <begin position="753"/>
        <end position="772"/>
    </location>
</feature>
<feature type="compositionally biased region" description="Low complexity" evidence="9">
    <location>
        <begin position="1187"/>
        <end position="1205"/>
    </location>
</feature>
<evidence type="ECO:0000256" key="2">
    <source>
        <dbReference type="ARBA" id="ARBA00009801"/>
    </source>
</evidence>
<evidence type="ECO:0000256" key="1">
    <source>
        <dbReference type="ARBA" id="ARBA00004123"/>
    </source>
</evidence>
<dbReference type="InterPro" id="IPR006896">
    <property type="entry name" value="Sec23/24_trunk_dom"/>
</dbReference>
<dbReference type="InterPro" id="IPR038664">
    <property type="entry name" value="Gar1/Naf1_Cbf5-bd_sf"/>
</dbReference>
<dbReference type="Pfam" id="PF04811">
    <property type="entry name" value="Sec23_trunk"/>
    <property type="match status" value="1"/>
</dbReference>
<reference evidence="13" key="1">
    <citation type="submission" date="2021-02" db="EMBL/GenBank/DDBJ databases">
        <authorList>
            <person name="Nowell W R."/>
        </authorList>
    </citation>
    <scope>NUCLEOTIDE SEQUENCE</scope>
</reference>
<protein>
    <recommendedName>
        <fullName evidence="3">H/ACA ribonucleoprotein complex non-core subunit NAF1</fullName>
    </recommendedName>
</protein>
<organism evidence="13 16">
    <name type="scientific">Rotaria magnacalcarata</name>
    <dbReference type="NCBI Taxonomy" id="392030"/>
    <lineage>
        <taxon>Eukaryota</taxon>
        <taxon>Metazoa</taxon>
        <taxon>Spiralia</taxon>
        <taxon>Gnathifera</taxon>
        <taxon>Rotifera</taxon>
        <taxon>Eurotatoria</taxon>
        <taxon>Bdelloidea</taxon>
        <taxon>Philodinida</taxon>
        <taxon>Philodinidae</taxon>
        <taxon>Rotaria</taxon>
    </lineage>
</organism>
<dbReference type="GO" id="GO:0001522">
    <property type="term" value="P:pseudouridine synthesis"/>
    <property type="evidence" value="ECO:0007669"/>
    <property type="project" value="InterPro"/>
</dbReference>
<dbReference type="GO" id="GO:0003723">
    <property type="term" value="F:RNA binding"/>
    <property type="evidence" value="ECO:0007669"/>
    <property type="project" value="UniProtKB-KW"/>
</dbReference>
<keyword evidence="8" id="KW-0539">Nucleus</keyword>
<dbReference type="OrthoDB" id="1724672at2759"/>
<dbReference type="Proteomes" id="UP000663887">
    <property type="component" value="Unassembled WGS sequence"/>
</dbReference>
<feature type="compositionally biased region" description="Basic and acidic residues" evidence="9">
    <location>
        <begin position="734"/>
        <end position="746"/>
    </location>
</feature>
<dbReference type="GO" id="GO:0006888">
    <property type="term" value="P:endoplasmic reticulum to Golgi vesicle-mediated transport"/>
    <property type="evidence" value="ECO:0007669"/>
    <property type="project" value="InterPro"/>
</dbReference>
<evidence type="ECO:0000313" key="14">
    <source>
        <dbReference type="EMBL" id="CAF3796131.1"/>
    </source>
</evidence>
<proteinExistence type="inferred from homology"/>
<evidence type="ECO:0000256" key="8">
    <source>
        <dbReference type="ARBA" id="ARBA00023242"/>
    </source>
</evidence>
<feature type="region of interest" description="Disordered" evidence="9">
    <location>
        <begin position="733"/>
        <end position="845"/>
    </location>
</feature>
<feature type="compositionally biased region" description="Polar residues" evidence="9">
    <location>
        <begin position="52"/>
        <end position="63"/>
    </location>
</feature>
<feature type="region of interest" description="Disordered" evidence="9">
    <location>
        <begin position="1135"/>
        <end position="1205"/>
    </location>
</feature>
<evidence type="ECO:0000256" key="3">
    <source>
        <dbReference type="ARBA" id="ARBA00021438"/>
    </source>
</evidence>
<feature type="region of interest" description="Disordered" evidence="9">
    <location>
        <begin position="909"/>
        <end position="947"/>
    </location>
</feature>
<feature type="compositionally biased region" description="Low complexity" evidence="9">
    <location>
        <begin position="645"/>
        <end position="658"/>
    </location>
</feature>
<evidence type="ECO:0000313" key="15">
    <source>
        <dbReference type="EMBL" id="CAF3801413.1"/>
    </source>
</evidence>
<keyword evidence="6" id="KW-0597">Phosphoprotein</keyword>
<dbReference type="EMBL" id="CAJNOV010002964">
    <property type="protein sequence ID" value="CAF1123975.1"/>
    <property type="molecule type" value="Genomic_DNA"/>
</dbReference>
<evidence type="ECO:0000313" key="16">
    <source>
        <dbReference type="Proteomes" id="UP000663887"/>
    </source>
</evidence>
<dbReference type="GO" id="GO:0008270">
    <property type="term" value="F:zinc ion binding"/>
    <property type="evidence" value="ECO:0007669"/>
    <property type="project" value="InterPro"/>
</dbReference>
<dbReference type="InterPro" id="IPR040309">
    <property type="entry name" value="Naf1"/>
</dbReference>
<feature type="compositionally biased region" description="Basic residues" evidence="9">
    <location>
        <begin position="1150"/>
        <end position="1160"/>
    </location>
</feature>
<dbReference type="Pfam" id="PF04410">
    <property type="entry name" value="Gar1"/>
    <property type="match status" value="1"/>
</dbReference>
<dbReference type="GO" id="GO:0006364">
    <property type="term" value="P:rRNA processing"/>
    <property type="evidence" value="ECO:0007669"/>
    <property type="project" value="UniProtKB-KW"/>
</dbReference>
<feature type="region of interest" description="Disordered" evidence="9">
    <location>
        <begin position="1219"/>
        <end position="1250"/>
    </location>
</feature>
<feature type="region of interest" description="Disordered" evidence="9">
    <location>
        <begin position="634"/>
        <end position="668"/>
    </location>
</feature>
<evidence type="ECO:0000256" key="9">
    <source>
        <dbReference type="SAM" id="MobiDB-lite"/>
    </source>
</evidence>
<feature type="compositionally biased region" description="Polar residues" evidence="9">
    <location>
        <begin position="1233"/>
        <end position="1250"/>
    </location>
</feature>
<gene>
    <name evidence="11" type="ORF">CJN711_LOCUS8214</name>
    <name evidence="12" type="ORF">KQP761_LOCUS21703</name>
    <name evidence="15" type="ORF">SMN809_LOCUS1198</name>
    <name evidence="14" type="ORF">UXM345_LOCUS4528</name>
    <name evidence="13" type="ORF">XDN619_LOCUS23867</name>
</gene>
<dbReference type="GO" id="GO:0005634">
    <property type="term" value="C:nucleus"/>
    <property type="evidence" value="ECO:0007669"/>
    <property type="project" value="UniProtKB-SubCell"/>
</dbReference>
<keyword evidence="4" id="KW-0690">Ribosome biogenesis</keyword>
<dbReference type="SUPFAM" id="SSF82919">
    <property type="entry name" value="Zn-finger domain of Sec23/24"/>
    <property type="match status" value="1"/>
</dbReference>
<evidence type="ECO:0000256" key="5">
    <source>
        <dbReference type="ARBA" id="ARBA00022552"/>
    </source>
</evidence>
<evidence type="ECO:0000256" key="6">
    <source>
        <dbReference type="ARBA" id="ARBA00022553"/>
    </source>
</evidence>
<feature type="region of interest" description="Disordered" evidence="9">
    <location>
        <begin position="681"/>
        <end position="700"/>
    </location>
</feature>
<dbReference type="Gene3D" id="2.40.10.230">
    <property type="entry name" value="Probable tRNA pseudouridine synthase domain"/>
    <property type="match status" value="1"/>
</dbReference>
<accession>A0A816VK97</accession>
<name>A0A816VK97_9BILA</name>
<feature type="region of interest" description="Disordered" evidence="9">
    <location>
        <begin position="44"/>
        <end position="69"/>
    </location>
</feature>
<keyword evidence="7" id="KW-0694">RNA-binding</keyword>
<evidence type="ECO:0000256" key="7">
    <source>
        <dbReference type="ARBA" id="ARBA00022884"/>
    </source>
</evidence>